<evidence type="ECO:0000313" key="4">
    <source>
        <dbReference type="Proteomes" id="UP000015105"/>
    </source>
</evidence>
<name>A0A453STX8_AEGTS</name>
<dbReference type="AlphaFoldDB" id="A0A453STX8"/>
<dbReference type="Gramene" id="AET7Gv21073200.1">
    <property type="protein sequence ID" value="AET7Gv21073200.1"/>
    <property type="gene ID" value="AET7Gv21073200"/>
</dbReference>
<reference evidence="4" key="1">
    <citation type="journal article" date="2014" name="Science">
        <title>Ancient hybridizations among the ancestral genomes of bread wheat.</title>
        <authorList>
            <consortium name="International Wheat Genome Sequencing Consortium,"/>
            <person name="Marcussen T."/>
            <person name="Sandve S.R."/>
            <person name="Heier L."/>
            <person name="Spannagl M."/>
            <person name="Pfeifer M."/>
            <person name="Jakobsen K.S."/>
            <person name="Wulff B.B."/>
            <person name="Steuernagel B."/>
            <person name="Mayer K.F."/>
            <person name="Olsen O.A."/>
        </authorList>
    </citation>
    <scope>NUCLEOTIDE SEQUENCE [LARGE SCALE GENOMIC DNA]</scope>
    <source>
        <strain evidence="4">cv. AL8/78</strain>
    </source>
</reference>
<feature type="transmembrane region" description="Helical" evidence="1">
    <location>
        <begin position="71"/>
        <end position="92"/>
    </location>
</feature>
<proteinExistence type="predicted"/>
<evidence type="ECO:0000256" key="1">
    <source>
        <dbReference type="SAM" id="Phobius"/>
    </source>
</evidence>
<evidence type="ECO:0000313" key="3">
    <source>
        <dbReference type="EnsemblPlants" id="AET7Gv21073200.1"/>
    </source>
</evidence>
<reference evidence="3" key="4">
    <citation type="submission" date="2019-03" db="UniProtKB">
        <authorList>
            <consortium name="EnsemblPlants"/>
        </authorList>
    </citation>
    <scope>IDENTIFICATION</scope>
</reference>
<feature type="domain" description="DUF4220" evidence="2">
    <location>
        <begin position="77"/>
        <end position="390"/>
    </location>
</feature>
<feature type="transmembrane region" description="Helical" evidence="1">
    <location>
        <begin position="375"/>
        <end position="400"/>
    </location>
</feature>
<dbReference type="Pfam" id="PF04578">
    <property type="entry name" value="DUF594"/>
    <property type="match status" value="1"/>
</dbReference>
<reference evidence="3" key="3">
    <citation type="journal article" date="2017" name="Nature">
        <title>Genome sequence of the progenitor of the wheat D genome Aegilops tauschii.</title>
        <authorList>
            <person name="Luo M.C."/>
            <person name="Gu Y.Q."/>
            <person name="Puiu D."/>
            <person name="Wang H."/>
            <person name="Twardziok S.O."/>
            <person name="Deal K.R."/>
            <person name="Huo N."/>
            <person name="Zhu T."/>
            <person name="Wang L."/>
            <person name="Wang Y."/>
            <person name="McGuire P.E."/>
            <person name="Liu S."/>
            <person name="Long H."/>
            <person name="Ramasamy R.K."/>
            <person name="Rodriguez J.C."/>
            <person name="Van S.L."/>
            <person name="Yuan L."/>
            <person name="Wang Z."/>
            <person name="Xia Z."/>
            <person name="Xiao L."/>
            <person name="Anderson O.D."/>
            <person name="Ouyang S."/>
            <person name="Liang Y."/>
            <person name="Zimin A.V."/>
            <person name="Pertea G."/>
            <person name="Qi P."/>
            <person name="Bennetzen J.L."/>
            <person name="Dai X."/>
            <person name="Dawson M.W."/>
            <person name="Muller H.G."/>
            <person name="Kugler K."/>
            <person name="Rivarola-Duarte L."/>
            <person name="Spannagl M."/>
            <person name="Mayer K.F.X."/>
            <person name="Lu F.H."/>
            <person name="Bevan M.W."/>
            <person name="Leroy P."/>
            <person name="Li P."/>
            <person name="You F.M."/>
            <person name="Sun Q."/>
            <person name="Liu Z."/>
            <person name="Lyons E."/>
            <person name="Wicker T."/>
            <person name="Salzberg S.L."/>
            <person name="Devos K.M."/>
            <person name="Dvorak J."/>
        </authorList>
    </citation>
    <scope>NUCLEOTIDE SEQUENCE [LARGE SCALE GENOMIC DNA]</scope>
    <source>
        <strain evidence="3">cv. AL8/78</strain>
    </source>
</reference>
<dbReference type="PANTHER" id="PTHR31325">
    <property type="entry name" value="OS01G0798800 PROTEIN-RELATED"/>
    <property type="match status" value="1"/>
</dbReference>
<dbReference type="STRING" id="200361.A0A453STX8"/>
<dbReference type="InterPro" id="IPR025315">
    <property type="entry name" value="DUF4220"/>
</dbReference>
<keyword evidence="1" id="KW-0812">Transmembrane</keyword>
<sequence>MRTYLHRRQPARERRGREERGRRRRRLRMGLSGAVEWWDEWQLRILVLGSLFVQYMLFFSSMMRRCALPSWLRLFIWLAYLGGDALAIYALATLFNRHKQQQERLAAGLEVLWAPVLLIHLGGQHMMTAYSIEDNELWMRNTVTAVSQVVVALYVFCKSWSGSGSGSGGEKRLLQAAILLFVVGIFRSIQKPLALRNASISNMVDAFSRSTRKDQRITFCWKMLCGCTWDWYFGTNKTREEAEEKDIPLEEFVQEAIKNLPELASDQKQAEILDKSSLNVNFYRSLVDISPPYSSRIKNLHLSMCLDYKNANKMSINNLNQMFVYLYTKLFFITGMDVCCLRLCLPFLTLASAILFSTNHKYKDYNQTDVKATSILFWCTALLDFLSVFLGTLFVVAPLADNVPQYNLLSFCARKKRPTILMKLATLVWCKDYVNMHCYTQQALRSSLLQVTELIHGYIRDGWKGYIHDDASYRRFNSRRGQWALRNRRHLRWSLNMSFDRSILIWHIATDLCFHHQSATPLGQACAVRSRVISNYMAYLLFLRPEMLMPGSRIGTFTVACEDVELLLGGEHELDDETALAQGILSWAQARQPPLLDDANMVGSLVPMACKLAKALMELREVERWEVIQGVWVEMLCYSAGRCRGYLHAKNMGEGMEPLSHVWFLLSIMGMETFADRFQKPEPSE</sequence>
<reference evidence="3" key="5">
    <citation type="journal article" date="2021" name="G3 (Bethesda)">
        <title>Aegilops tauschii genome assembly Aet v5.0 features greater sequence contiguity and improved annotation.</title>
        <authorList>
            <person name="Wang L."/>
            <person name="Zhu T."/>
            <person name="Rodriguez J.C."/>
            <person name="Deal K.R."/>
            <person name="Dubcovsky J."/>
            <person name="McGuire P.E."/>
            <person name="Lux T."/>
            <person name="Spannagl M."/>
            <person name="Mayer K.F.X."/>
            <person name="Baldrich P."/>
            <person name="Meyers B.C."/>
            <person name="Huo N."/>
            <person name="Gu Y.Q."/>
            <person name="Zhou H."/>
            <person name="Devos K.M."/>
            <person name="Bennetzen J.L."/>
            <person name="Unver T."/>
            <person name="Budak H."/>
            <person name="Gulick P.J."/>
            <person name="Galiba G."/>
            <person name="Kalapos B."/>
            <person name="Nelson D.R."/>
            <person name="Li P."/>
            <person name="You F.M."/>
            <person name="Luo M.C."/>
            <person name="Dvorak J."/>
        </authorList>
    </citation>
    <scope>NUCLEOTIDE SEQUENCE [LARGE SCALE GENOMIC DNA]</scope>
    <source>
        <strain evidence="3">cv. AL8/78</strain>
    </source>
</reference>
<protein>
    <recommendedName>
        <fullName evidence="2">DUF4220 domain-containing protein</fullName>
    </recommendedName>
</protein>
<feature type="transmembrane region" description="Helical" evidence="1">
    <location>
        <begin position="330"/>
        <end position="355"/>
    </location>
</feature>
<dbReference type="InterPro" id="IPR007658">
    <property type="entry name" value="DUF594"/>
</dbReference>
<keyword evidence="4" id="KW-1185">Reference proteome</keyword>
<keyword evidence="1" id="KW-1133">Transmembrane helix</keyword>
<accession>A0A453STX8</accession>
<reference evidence="4" key="2">
    <citation type="journal article" date="2017" name="Nat. Plants">
        <title>The Aegilops tauschii genome reveals multiple impacts of transposons.</title>
        <authorList>
            <person name="Zhao G."/>
            <person name="Zou C."/>
            <person name="Li K."/>
            <person name="Wang K."/>
            <person name="Li T."/>
            <person name="Gao L."/>
            <person name="Zhang X."/>
            <person name="Wang H."/>
            <person name="Yang Z."/>
            <person name="Liu X."/>
            <person name="Jiang W."/>
            <person name="Mao L."/>
            <person name="Kong X."/>
            <person name="Jiao Y."/>
            <person name="Jia J."/>
        </authorList>
    </citation>
    <scope>NUCLEOTIDE SEQUENCE [LARGE SCALE GENOMIC DNA]</scope>
    <source>
        <strain evidence="4">cv. AL8/78</strain>
    </source>
</reference>
<keyword evidence="1" id="KW-0472">Membrane</keyword>
<dbReference type="Pfam" id="PF13968">
    <property type="entry name" value="DUF4220"/>
    <property type="match status" value="1"/>
</dbReference>
<evidence type="ECO:0000259" key="2">
    <source>
        <dbReference type="Pfam" id="PF13968"/>
    </source>
</evidence>
<organism evidence="3 4">
    <name type="scientific">Aegilops tauschii subsp. strangulata</name>
    <name type="common">Goatgrass</name>
    <dbReference type="NCBI Taxonomy" id="200361"/>
    <lineage>
        <taxon>Eukaryota</taxon>
        <taxon>Viridiplantae</taxon>
        <taxon>Streptophyta</taxon>
        <taxon>Embryophyta</taxon>
        <taxon>Tracheophyta</taxon>
        <taxon>Spermatophyta</taxon>
        <taxon>Magnoliopsida</taxon>
        <taxon>Liliopsida</taxon>
        <taxon>Poales</taxon>
        <taxon>Poaceae</taxon>
        <taxon>BOP clade</taxon>
        <taxon>Pooideae</taxon>
        <taxon>Triticodae</taxon>
        <taxon>Triticeae</taxon>
        <taxon>Triticinae</taxon>
        <taxon>Aegilops</taxon>
    </lineage>
</organism>
<dbReference type="EnsemblPlants" id="AET7Gv21073200.1">
    <property type="protein sequence ID" value="AET7Gv21073200.1"/>
    <property type="gene ID" value="AET7Gv21073200"/>
</dbReference>
<dbReference type="Proteomes" id="UP000015105">
    <property type="component" value="Chromosome 7D"/>
</dbReference>